<evidence type="ECO:0000259" key="12">
    <source>
        <dbReference type="PROSITE" id="PS51831"/>
    </source>
</evidence>
<dbReference type="EMBL" id="SMAA01000015">
    <property type="protein sequence ID" value="TCS77518.1"/>
    <property type="molecule type" value="Genomic_DNA"/>
</dbReference>
<gene>
    <name evidence="13" type="ORF">EDC37_11563</name>
</gene>
<evidence type="ECO:0000256" key="1">
    <source>
        <dbReference type="ARBA" id="ARBA00001946"/>
    </source>
</evidence>
<dbReference type="InterPro" id="IPR006674">
    <property type="entry name" value="HD_domain"/>
</dbReference>
<evidence type="ECO:0000256" key="2">
    <source>
        <dbReference type="ARBA" id="ARBA00022679"/>
    </source>
</evidence>
<keyword evidence="10 11" id="KW-0694">RNA-binding</keyword>
<evidence type="ECO:0000256" key="5">
    <source>
        <dbReference type="ARBA" id="ARBA00022723"/>
    </source>
</evidence>
<comment type="similarity">
    <text evidence="11">Belongs to the tRNA nucleotidyltransferase/poly(A) polymerase family.</text>
</comment>
<comment type="caution">
    <text evidence="13">The sequence shown here is derived from an EMBL/GenBank/DDBJ whole genome shotgun (WGS) entry which is preliminary data.</text>
</comment>
<dbReference type="GO" id="GO:0005524">
    <property type="term" value="F:ATP binding"/>
    <property type="evidence" value="ECO:0007669"/>
    <property type="project" value="UniProtKB-KW"/>
</dbReference>
<sequence>MTEEQFVKRIREVGGEVYIVGGWVRDKLAGNTPKDKDYVLCHMKEECFCTLFPLAKKVGKSFPVYLIEIDGNNCEIAFARTEKKQGHGYKGFSVVYNEDVSIEDDLFRRDSRMNSIAMKLPEKIIVDPFHGSEDIKNKLICATSEHFSEDPVRAMRAARQAAEFNFSIAENTIRQMEKCGCELKNEPTERIMNELARAMVTKIPSIFFRYLQKASLLSLIFPEIAALIGQTQPLLFHPEGDSFEHTMLILDLVAQKSTDPAVRFAALCHDLGKGLTPKAMLPHHYGHEKTGITALAQWNQRMTLPARWYQGAAFVIKEHMRAARLAKPGKIVDLLLKIEKNPLGVDGFCIVIKADSKVLPIYLQRIHFLLKLFHSVDMKECPIELKGREIANWLRSQRIVLLKEYSSSLL</sequence>
<dbReference type="Pfam" id="PF01966">
    <property type="entry name" value="HD"/>
    <property type="match status" value="1"/>
</dbReference>
<dbReference type="Gene3D" id="3.30.460.10">
    <property type="entry name" value="Beta Polymerase, domain 2"/>
    <property type="match status" value="1"/>
</dbReference>
<reference evidence="13 14" key="1">
    <citation type="submission" date="2019-03" db="EMBL/GenBank/DDBJ databases">
        <title>Genomic Encyclopedia of Type Strains, Phase IV (KMG-IV): sequencing the most valuable type-strain genomes for metagenomic binning, comparative biology and taxonomic classification.</title>
        <authorList>
            <person name="Goeker M."/>
        </authorList>
    </citation>
    <scope>NUCLEOTIDE SEQUENCE [LARGE SCALE GENOMIC DNA]</scope>
    <source>
        <strain evidence="13 14">DSM 20467</strain>
    </source>
</reference>
<dbReference type="InterPro" id="IPR012006">
    <property type="entry name" value="CCA_bact"/>
</dbReference>
<keyword evidence="6" id="KW-0547">Nucleotide-binding</keyword>
<evidence type="ECO:0000256" key="11">
    <source>
        <dbReference type="RuleBase" id="RU003953"/>
    </source>
</evidence>
<keyword evidence="7" id="KW-0692">RNA repair</keyword>
<dbReference type="GO" id="GO:0001680">
    <property type="term" value="P:tRNA 3'-terminal CCA addition"/>
    <property type="evidence" value="ECO:0007669"/>
    <property type="project" value="InterPro"/>
</dbReference>
<dbReference type="RefSeq" id="WP_132550869.1">
    <property type="nucleotide sequence ID" value="NZ_SMAA01000015.1"/>
</dbReference>
<dbReference type="InterPro" id="IPR043519">
    <property type="entry name" value="NT_sf"/>
</dbReference>
<dbReference type="Pfam" id="PF12627">
    <property type="entry name" value="PolyA_pol_RNAbd"/>
    <property type="match status" value="1"/>
</dbReference>
<keyword evidence="9" id="KW-0460">Magnesium</keyword>
<organism evidence="13 14">
    <name type="scientific">Pectinatus cerevisiiphilus</name>
    <dbReference type="NCBI Taxonomy" id="86956"/>
    <lineage>
        <taxon>Bacteria</taxon>
        <taxon>Bacillati</taxon>
        <taxon>Bacillota</taxon>
        <taxon>Negativicutes</taxon>
        <taxon>Selenomonadales</taxon>
        <taxon>Selenomonadaceae</taxon>
        <taxon>Pectinatus</taxon>
    </lineage>
</organism>
<dbReference type="PANTHER" id="PTHR47545">
    <property type="entry name" value="MULTIFUNCTIONAL CCA PROTEIN"/>
    <property type="match status" value="1"/>
</dbReference>
<dbReference type="OrthoDB" id="9805698at2"/>
<keyword evidence="5" id="KW-0479">Metal-binding</keyword>
<dbReference type="PROSITE" id="PS51831">
    <property type="entry name" value="HD"/>
    <property type="match status" value="1"/>
</dbReference>
<dbReference type="CDD" id="cd05398">
    <property type="entry name" value="NT_ClassII-CCAase"/>
    <property type="match status" value="1"/>
</dbReference>
<dbReference type="AlphaFoldDB" id="A0A4R3K439"/>
<keyword evidence="3" id="KW-0819">tRNA processing</keyword>
<evidence type="ECO:0000256" key="3">
    <source>
        <dbReference type="ARBA" id="ARBA00022694"/>
    </source>
</evidence>
<dbReference type="InterPro" id="IPR050124">
    <property type="entry name" value="tRNA_CCA-adding_enzyme"/>
</dbReference>
<evidence type="ECO:0000256" key="4">
    <source>
        <dbReference type="ARBA" id="ARBA00022695"/>
    </source>
</evidence>
<dbReference type="SUPFAM" id="SSF81891">
    <property type="entry name" value="Poly A polymerase C-terminal region-like"/>
    <property type="match status" value="1"/>
</dbReference>
<evidence type="ECO:0000256" key="10">
    <source>
        <dbReference type="ARBA" id="ARBA00022884"/>
    </source>
</evidence>
<dbReference type="SUPFAM" id="SSF81301">
    <property type="entry name" value="Nucleotidyltransferase"/>
    <property type="match status" value="1"/>
</dbReference>
<dbReference type="GO" id="GO:0003723">
    <property type="term" value="F:RNA binding"/>
    <property type="evidence" value="ECO:0007669"/>
    <property type="project" value="UniProtKB-KW"/>
</dbReference>
<dbReference type="Pfam" id="PF01743">
    <property type="entry name" value="PolyA_pol"/>
    <property type="match status" value="1"/>
</dbReference>
<evidence type="ECO:0000256" key="9">
    <source>
        <dbReference type="ARBA" id="ARBA00022842"/>
    </source>
</evidence>
<dbReference type="Proteomes" id="UP000295188">
    <property type="component" value="Unassembled WGS sequence"/>
</dbReference>
<keyword evidence="2 11" id="KW-0808">Transferase</keyword>
<dbReference type="InterPro" id="IPR002646">
    <property type="entry name" value="PolA_pol_head_dom"/>
</dbReference>
<dbReference type="GO" id="GO:0046872">
    <property type="term" value="F:metal ion binding"/>
    <property type="evidence" value="ECO:0007669"/>
    <property type="project" value="UniProtKB-KW"/>
</dbReference>
<dbReference type="GO" id="GO:0004810">
    <property type="term" value="F:CCA tRNA nucleotidyltransferase activity"/>
    <property type="evidence" value="ECO:0007669"/>
    <property type="project" value="InterPro"/>
</dbReference>
<feature type="domain" description="HD" evidence="12">
    <location>
        <begin position="242"/>
        <end position="341"/>
    </location>
</feature>
<keyword evidence="4" id="KW-0548">Nucleotidyltransferase</keyword>
<dbReference type="PIRSF" id="PIRSF000813">
    <property type="entry name" value="CCA_bact"/>
    <property type="match status" value="1"/>
</dbReference>
<name>A0A4R3K439_9FIRM</name>
<evidence type="ECO:0000256" key="8">
    <source>
        <dbReference type="ARBA" id="ARBA00022840"/>
    </source>
</evidence>
<accession>A0A4R3K439</accession>
<protein>
    <submittedName>
        <fullName evidence="13">tRNA nucleotidyltransferase (CCA-adding enzyme)</fullName>
    </submittedName>
</protein>
<evidence type="ECO:0000256" key="7">
    <source>
        <dbReference type="ARBA" id="ARBA00022800"/>
    </source>
</evidence>
<dbReference type="Gene3D" id="1.10.3090.10">
    <property type="entry name" value="cca-adding enzyme, domain 2"/>
    <property type="match status" value="1"/>
</dbReference>
<evidence type="ECO:0000256" key="6">
    <source>
        <dbReference type="ARBA" id="ARBA00022741"/>
    </source>
</evidence>
<evidence type="ECO:0000313" key="13">
    <source>
        <dbReference type="EMBL" id="TCS77518.1"/>
    </source>
</evidence>
<comment type="cofactor">
    <cofactor evidence="1">
        <name>Mg(2+)</name>
        <dbReference type="ChEBI" id="CHEBI:18420"/>
    </cofactor>
</comment>
<keyword evidence="8" id="KW-0067">ATP-binding</keyword>
<evidence type="ECO:0000313" key="14">
    <source>
        <dbReference type="Proteomes" id="UP000295188"/>
    </source>
</evidence>
<dbReference type="InterPro" id="IPR032828">
    <property type="entry name" value="PolyA_RNA-bd"/>
</dbReference>
<dbReference type="PANTHER" id="PTHR47545:SF1">
    <property type="entry name" value="MULTIFUNCTIONAL CCA PROTEIN"/>
    <property type="match status" value="1"/>
</dbReference>
<dbReference type="GO" id="GO:0042245">
    <property type="term" value="P:RNA repair"/>
    <property type="evidence" value="ECO:0007669"/>
    <property type="project" value="UniProtKB-KW"/>
</dbReference>
<keyword evidence="14" id="KW-1185">Reference proteome</keyword>
<proteinExistence type="inferred from homology"/>